<reference evidence="1" key="1">
    <citation type="journal article" date="2016" name="Sci. Rep.">
        <title>Molecular characterization of firefly nuptial gifts: a multi-omics approach sheds light on postcopulatory sexual selection.</title>
        <authorList>
            <person name="Al-Wathiqui N."/>
            <person name="Fallon T.R."/>
            <person name="South A."/>
            <person name="Weng J.K."/>
            <person name="Lewis S.M."/>
        </authorList>
    </citation>
    <scope>NUCLEOTIDE SEQUENCE</scope>
</reference>
<accession>A0A1Y1L131</accession>
<dbReference type="PANTHER" id="PTHR34717">
    <property type="entry name" value="EG:BACR7A4.20 PROTEIN"/>
    <property type="match status" value="1"/>
</dbReference>
<name>A0A1Y1L131_PHOPY</name>
<dbReference type="AlphaFoldDB" id="A0A1Y1L131"/>
<dbReference type="PANTHER" id="PTHR34717:SF1">
    <property type="entry name" value="EG:BACR7A4.20 PROTEIN"/>
    <property type="match status" value="1"/>
</dbReference>
<organism evidence="1">
    <name type="scientific">Photinus pyralis</name>
    <name type="common">Common eastern firefly</name>
    <name type="synonym">Lampyris pyralis</name>
    <dbReference type="NCBI Taxonomy" id="7054"/>
    <lineage>
        <taxon>Eukaryota</taxon>
        <taxon>Metazoa</taxon>
        <taxon>Ecdysozoa</taxon>
        <taxon>Arthropoda</taxon>
        <taxon>Hexapoda</taxon>
        <taxon>Insecta</taxon>
        <taxon>Pterygota</taxon>
        <taxon>Neoptera</taxon>
        <taxon>Endopterygota</taxon>
        <taxon>Coleoptera</taxon>
        <taxon>Polyphaga</taxon>
        <taxon>Elateriformia</taxon>
        <taxon>Elateroidea</taxon>
        <taxon>Lampyridae</taxon>
        <taxon>Lampyrinae</taxon>
        <taxon>Photinus</taxon>
    </lineage>
</organism>
<dbReference type="EMBL" id="GEZM01067846">
    <property type="protein sequence ID" value="JAV67382.1"/>
    <property type="molecule type" value="Transcribed_RNA"/>
</dbReference>
<sequence>MGDERGYEQYGAFQGAFTTPTVSSDLRFQGFRKRLWGTAEHLSLHRDFTIFVSGRDGTAFTIGARSYKAGCARLKFGTLFARSTGSRPITQHDINLEYVGEYSTPSSISFHVKAGGRTYKCIATLMHRDMVTMGSEGWETRMVPCRIILDGTSGVGLVSFWYSQQGNLLNEN</sequence>
<evidence type="ECO:0000313" key="1">
    <source>
        <dbReference type="EMBL" id="JAV67382.1"/>
    </source>
</evidence>
<protein>
    <submittedName>
        <fullName evidence="1">Uncharacterized protein</fullName>
    </submittedName>
</protein>
<proteinExistence type="predicted"/>